<protein>
    <submittedName>
        <fullName evidence="1">Leucine-rich repeat domain-containing protein</fullName>
    </submittedName>
</protein>
<dbReference type="InterPro" id="IPR032675">
    <property type="entry name" value="LRR_dom_sf"/>
</dbReference>
<proteinExistence type="predicted"/>
<gene>
    <name evidence="1" type="ORF">OF376_00815</name>
</gene>
<reference evidence="1 2" key="1">
    <citation type="journal article" date="2020" name="Int. J. Syst. Evol. Microbiol.">
        <title>Ureaplasma miroungigenitalium sp. nov. isolated from northern elephant seals (Mirounga angustirostris) and Ureaplasma zalophigenitalium sp. nov. isolated from California sea lions (Zalophus californianus).</title>
        <authorList>
            <person name="Volokhov D.V."/>
            <person name="Gulland F.M."/>
            <person name="Gao Y."/>
            <person name="Chizhikov V.E."/>
        </authorList>
    </citation>
    <scope>NUCLEOTIDE SEQUENCE [LARGE SCALE GENOMIC DNA]</scope>
    <source>
        <strain evidence="1 2">ES3182-GEN</strain>
    </source>
</reference>
<name>A0ABT3BM58_9BACT</name>
<sequence length="148" mass="16503">MAIVNNILIDGTKAVGDITIPENVTAIAPDAFAQYESIERNLLTSVSMANVVTIGYGAFAFNLKLRKVDMPKVTVIGARAFSTCIGLTNMNMPSVTDVEWAVFEWTPSLDFEYTILPSAVNKTEFQKLKYSPQWSLREKDTYLIAERE</sequence>
<evidence type="ECO:0000313" key="2">
    <source>
        <dbReference type="Proteomes" id="UP001208245"/>
    </source>
</evidence>
<organism evidence="1 2">
    <name type="scientific">Ureaplasma miroungigenitalium</name>
    <dbReference type="NCBI Taxonomy" id="1042321"/>
    <lineage>
        <taxon>Bacteria</taxon>
        <taxon>Bacillati</taxon>
        <taxon>Mycoplasmatota</taxon>
        <taxon>Mycoplasmoidales</taxon>
        <taxon>Mycoplasmoidaceae</taxon>
        <taxon>Ureaplasma</taxon>
    </lineage>
</organism>
<dbReference type="InterPro" id="IPR026906">
    <property type="entry name" value="LRR_5"/>
</dbReference>
<evidence type="ECO:0000313" key="1">
    <source>
        <dbReference type="EMBL" id="MCV3728330.1"/>
    </source>
</evidence>
<dbReference type="Proteomes" id="UP001208245">
    <property type="component" value="Unassembled WGS sequence"/>
</dbReference>
<accession>A0ABT3BM58</accession>
<dbReference type="EMBL" id="JAOXHL010000001">
    <property type="protein sequence ID" value="MCV3728330.1"/>
    <property type="molecule type" value="Genomic_DNA"/>
</dbReference>
<keyword evidence="2" id="KW-1185">Reference proteome</keyword>
<dbReference type="Pfam" id="PF13306">
    <property type="entry name" value="LRR_5"/>
    <property type="match status" value="1"/>
</dbReference>
<comment type="caution">
    <text evidence="1">The sequence shown here is derived from an EMBL/GenBank/DDBJ whole genome shotgun (WGS) entry which is preliminary data.</text>
</comment>
<dbReference type="Gene3D" id="3.80.10.10">
    <property type="entry name" value="Ribonuclease Inhibitor"/>
    <property type="match status" value="1"/>
</dbReference>